<accession>A0ABW2IJ81</accession>
<evidence type="ECO:0000256" key="1">
    <source>
        <dbReference type="SAM" id="MobiDB-lite"/>
    </source>
</evidence>
<reference evidence="3" key="1">
    <citation type="journal article" date="2019" name="Int. J. Syst. Evol. Microbiol.">
        <title>The Global Catalogue of Microorganisms (GCM) 10K type strain sequencing project: providing services to taxonomists for standard genome sequencing and annotation.</title>
        <authorList>
            <consortium name="The Broad Institute Genomics Platform"/>
            <consortium name="The Broad Institute Genome Sequencing Center for Infectious Disease"/>
            <person name="Wu L."/>
            <person name="Ma J."/>
        </authorList>
    </citation>
    <scope>NUCLEOTIDE SEQUENCE [LARGE SCALE GENOMIC DNA]</scope>
    <source>
        <strain evidence="3">CCUG 51308</strain>
    </source>
</reference>
<proteinExistence type="predicted"/>
<feature type="region of interest" description="Disordered" evidence="1">
    <location>
        <begin position="1"/>
        <end position="48"/>
    </location>
</feature>
<comment type="caution">
    <text evidence="2">The sequence shown here is derived from an EMBL/GenBank/DDBJ whole genome shotgun (WGS) entry which is preliminary data.</text>
</comment>
<keyword evidence="3" id="KW-1185">Reference proteome</keyword>
<evidence type="ECO:0000313" key="2">
    <source>
        <dbReference type="EMBL" id="MFC7291190.1"/>
    </source>
</evidence>
<protein>
    <submittedName>
        <fullName evidence="2">Uncharacterized protein</fullName>
    </submittedName>
</protein>
<dbReference type="EMBL" id="JBHTBR010000002">
    <property type="protein sequence ID" value="MFC7291190.1"/>
    <property type="molecule type" value="Genomic_DNA"/>
</dbReference>
<organism evidence="2 3">
    <name type="scientific">Hirschia litorea</name>
    <dbReference type="NCBI Taxonomy" id="1199156"/>
    <lineage>
        <taxon>Bacteria</taxon>
        <taxon>Pseudomonadati</taxon>
        <taxon>Pseudomonadota</taxon>
        <taxon>Alphaproteobacteria</taxon>
        <taxon>Hyphomonadales</taxon>
        <taxon>Hyphomonadaceae</taxon>
        <taxon>Hirschia</taxon>
    </lineage>
</organism>
<gene>
    <name evidence="2" type="ORF">ACFQS8_06145</name>
</gene>
<dbReference type="RefSeq" id="WP_382166383.1">
    <property type="nucleotide sequence ID" value="NZ_JBHTBR010000002.1"/>
</dbReference>
<name>A0ABW2IJ81_9PROT</name>
<dbReference type="Proteomes" id="UP001596492">
    <property type="component" value="Unassembled WGS sequence"/>
</dbReference>
<sequence length="192" mass="21993">MARKRDYKAEYERRLERGRKKGLSRSQARGHPKKGEPLASSPQVKPKSDEKIEAALRHMQLGMSMTTAARTEQLSSKRLSQFIHAHGIAKWQNRKWIMKDSRPRRVPHIKGSYATTVTVPDFANASRAGQYHNAVGRFVNTGDLSFIEPFEGDSIIDTKGRSHPFETDPNNLFRYAMKDEPPFHEIYQIVSN</sequence>
<feature type="compositionally biased region" description="Basic residues" evidence="1">
    <location>
        <begin position="16"/>
        <end position="32"/>
    </location>
</feature>
<evidence type="ECO:0000313" key="3">
    <source>
        <dbReference type="Proteomes" id="UP001596492"/>
    </source>
</evidence>